<dbReference type="InterPro" id="IPR014284">
    <property type="entry name" value="RNA_pol_sigma-70_dom"/>
</dbReference>
<dbReference type="InterPro" id="IPR013249">
    <property type="entry name" value="RNA_pol_sigma70_r4_t2"/>
</dbReference>
<dbReference type="InterPro" id="IPR039425">
    <property type="entry name" value="RNA_pol_sigma-70-like"/>
</dbReference>
<dbReference type="GO" id="GO:0016987">
    <property type="term" value="F:sigma factor activity"/>
    <property type="evidence" value="ECO:0007669"/>
    <property type="project" value="UniProtKB-KW"/>
</dbReference>
<feature type="domain" description="RNA polymerase sigma-70 region 2" evidence="5">
    <location>
        <begin position="20"/>
        <end position="83"/>
    </location>
</feature>
<name>A0A953HQQ0_9BACT</name>
<reference evidence="7" key="1">
    <citation type="submission" date="2021-06" db="EMBL/GenBank/DDBJ databases">
        <title>44 bacteria genomes isolated from Dapeng, Shenzhen.</title>
        <authorList>
            <person name="Zheng W."/>
            <person name="Yu S."/>
            <person name="Huang Y."/>
        </authorList>
    </citation>
    <scope>NUCLEOTIDE SEQUENCE</scope>
    <source>
        <strain evidence="7">DP5N28-2</strain>
    </source>
</reference>
<proteinExistence type="inferred from homology"/>
<dbReference type="Gene3D" id="1.10.10.10">
    <property type="entry name" value="Winged helix-like DNA-binding domain superfamily/Winged helix DNA-binding domain"/>
    <property type="match status" value="1"/>
</dbReference>
<dbReference type="InterPro" id="IPR036388">
    <property type="entry name" value="WH-like_DNA-bd_sf"/>
</dbReference>
<dbReference type="InterPro" id="IPR013325">
    <property type="entry name" value="RNA_pol_sigma_r2"/>
</dbReference>
<evidence type="ECO:0000259" key="5">
    <source>
        <dbReference type="Pfam" id="PF04542"/>
    </source>
</evidence>
<dbReference type="GO" id="GO:0006352">
    <property type="term" value="P:DNA-templated transcription initiation"/>
    <property type="evidence" value="ECO:0007669"/>
    <property type="project" value="InterPro"/>
</dbReference>
<dbReference type="AlphaFoldDB" id="A0A953HQQ0"/>
<evidence type="ECO:0000256" key="4">
    <source>
        <dbReference type="ARBA" id="ARBA00023163"/>
    </source>
</evidence>
<dbReference type="NCBIfam" id="TIGR02937">
    <property type="entry name" value="sigma70-ECF"/>
    <property type="match status" value="1"/>
</dbReference>
<dbReference type="SUPFAM" id="SSF88946">
    <property type="entry name" value="Sigma2 domain of RNA polymerase sigma factors"/>
    <property type="match status" value="1"/>
</dbReference>
<accession>A0A953HQQ0</accession>
<gene>
    <name evidence="7" type="ORF">KUV50_13230</name>
</gene>
<dbReference type="Gene3D" id="1.10.1740.10">
    <property type="match status" value="1"/>
</dbReference>
<dbReference type="Pfam" id="PF08281">
    <property type="entry name" value="Sigma70_r4_2"/>
    <property type="match status" value="1"/>
</dbReference>
<dbReference type="GO" id="GO:0003677">
    <property type="term" value="F:DNA binding"/>
    <property type="evidence" value="ECO:0007669"/>
    <property type="project" value="InterPro"/>
</dbReference>
<dbReference type="PANTHER" id="PTHR43133:SF46">
    <property type="entry name" value="RNA POLYMERASE SIGMA-70 FACTOR ECF SUBFAMILY"/>
    <property type="match status" value="1"/>
</dbReference>
<dbReference type="InterPro" id="IPR013324">
    <property type="entry name" value="RNA_pol_sigma_r3/r4-like"/>
</dbReference>
<dbReference type="EMBL" id="JAHVHU010000012">
    <property type="protein sequence ID" value="MBY5959108.1"/>
    <property type="molecule type" value="Genomic_DNA"/>
</dbReference>
<dbReference type="InterPro" id="IPR007627">
    <property type="entry name" value="RNA_pol_sigma70_r2"/>
</dbReference>
<keyword evidence="2" id="KW-0805">Transcription regulation</keyword>
<evidence type="ECO:0000256" key="3">
    <source>
        <dbReference type="ARBA" id="ARBA00023082"/>
    </source>
</evidence>
<feature type="domain" description="RNA polymerase sigma factor 70 region 4 type 2" evidence="6">
    <location>
        <begin position="114"/>
        <end position="166"/>
    </location>
</feature>
<keyword evidence="3" id="KW-0731">Sigma factor</keyword>
<comment type="similarity">
    <text evidence="1">Belongs to the sigma-70 factor family. ECF subfamily.</text>
</comment>
<sequence>MAKPKKSTSDNRAPSMDDVFNEYYTQVFGFAFKNLKSRSLSEDVVQEVFFVMCQKDLSKIQNIRSYIFQITHHKVIDLLRQRAKNQQLRKEMWNVISEKQQAADQELLEKEYFESLEKAKSCLTPQQKIIFELSRREGLSHRKIAEQLNLSPNTVKNHMVSALKTLREYLQINSDVVISILMSVLLF</sequence>
<dbReference type="SUPFAM" id="SSF88659">
    <property type="entry name" value="Sigma3 and sigma4 domains of RNA polymerase sigma factors"/>
    <property type="match status" value="1"/>
</dbReference>
<dbReference type="Proteomes" id="UP000753961">
    <property type="component" value="Unassembled WGS sequence"/>
</dbReference>
<keyword evidence="8" id="KW-1185">Reference proteome</keyword>
<evidence type="ECO:0000256" key="2">
    <source>
        <dbReference type="ARBA" id="ARBA00023015"/>
    </source>
</evidence>
<dbReference type="PANTHER" id="PTHR43133">
    <property type="entry name" value="RNA POLYMERASE ECF-TYPE SIGMA FACTO"/>
    <property type="match status" value="1"/>
</dbReference>
<evidence type="ECO:0000256" key="1">
    <source>
        <dbReference type="ARBA" id="ARBA00010641"/>
    </source>
</evidence>
<organism evidence="7 8">
    <name type="scientific">Membranihabitans marinus</name>
    <dbReference type="NCBI Taxonomy" id="1227546"/>
    <lineage>
        <taxon>Bacteria</taxon>
        <taxon>Pseudomonadati</taxon>
        <taxon>Bacteroidota</taxon>
        <taxon>Saprospiria</taxon>
        <taxon>Saprospirales</taxon>
        <taxon>Saprospiraceae</taxon>
        <taxon>Membranihabitans</taxon>
    </lineage>
</organism>
<protein>
    <submittedName>
        <fullName evidence="7">Sigma-70 family RNA polymerase sigma factor</fullName>
    </submittedName>
</protein>
<evidence type="ECO:0000313" key="7">
    <source>
        <dbReference type="EMBL" id="MBY5959108.1"/>
    </source>
</evidence>
<comment type="caution">
    <text evidence="7">The sequence shown here is derived from an EMBL/GenBank/DDBJ whole genome shotgun (WGS) entry which is preliminary data.</text>
</comment>
<dbReference type="RefSeq" id="WP_222580647.1">
    <property type="nucleotide sequence ID" value="NZ_JAHVHU010000012.1"/>
</dbReference>
<evidence type="ECO:0000313" key="8">
    <source>
        <dbReference type="Proteomes" id="UP000753961"/>
    </source>
</evidence>
<keyword evidence="4" id="KW-0804">Transcription</keyword>
<evidence type="ECO:0000259" key="6">
    <source>
        <dbReference type="Pfam" id="PF08281"/>
    </source>
</evidence>
<dbReference type="Pfam" id="PF04542">
    <property type="entry name" value="Sigma70_r2"/>
    <property type="match status" value="1"/>
</dbReference>